<reference evidence="2 3" key="1">
    <citation type="submission" date="2018-01" db="EMBL/GenBank/DDBJ databases">
        <title>Genome Sequencing and Assembly of Anaerobacter polyendosporus strain CT4.</title>
        <authorList>
            <person name="Tachaapaikoon C."/>
            <person name="Sutheeworapong S."/>
            <person name="Jenjaroenpun P."/>
            <person name="Wongsurawat T."/>
            <person name="Nookeaw I."/>
            <person name="Cheawchanlertfa P."/>
            <person name="Kosugi A."/>
            <person name="Cheevadhanarak S."/>
            <person name="Ratanakhanokchai K."/>
        </authorList>
    </citation>
    <scope>NUCLEOTIDE SEQUENCE [LARGE SCALE GENOMIC DNA]</scope>
    <source>
        <strain evidence="2 3">CT4</strain>
    </source>
</reference>
<organism evidence="2 3">
    <name type="scientific">Clostridium manihotivorum</name>
    <dbReference type="NCBI Taxonomy" id="2320868"/>
    <lineage>
        <taxon>Bacteria</taxon>
        <taxon>Bacillati</taxon>
        <taxon>Bacillota</taxon>
        <taxon>Clostridia</taxon>
        <taxon>Eubacteriales</taxon>
        <taxon>Clostridiaceae</taxon>
        <taxon>Clostridium</taxon>
    </lineage>
</organism>
<dbReference type="EMBL" id="CP025746">
    <property type="protein sequence ID" value="QAA31381.1"/>
    <property type="molecule type" value="Genomic_DNA"/>
</dbReference>
<evidence type="ECO:0000256" key="1">
    <source>
        <dbReference type="SAM" id="Phobius"/>
    </source>
</evidence>
<gene>
    <name evidence="2" type="ORF">C1I91_06840</name>
</gene>
<accession>A0A3R5X0M7</accession>
<evidence type="ECO:0000313" key="3">
    <source>
        <dbReference type="Proteomes" id="UP000286268"/>
    </source>
</evidence>
<keyword evidence="3" id="KW-1185">Reference proteome</keyword>
<dbReference type="KEGG" id="cmah:C1I91_06840"/>
<keyword evidence="1" id="KW-1133">Transmembrane helix</keyword>
<name>A0A3R5X0M7_9CLOT</name>
<protein>
    <submittedName>
        <fullName evidence="2">Uncharacterized protein</fullName>
    </submittedName>
</protein>
<keyword evidence="1" id="KW-0472">Membrane</keyword>
<sequence>MALLIIFFVIIMYIEIPPLIKNNYVKELAVSSVLIFLAFIVSVLFILDIHIFNPVEFIIYVIKDLLHLNYK</sequence>
<dbReference type="AlphaFoldDB" id="A0A3R5X0M7"/>
<dbReference type="OrthoDB" id="2112909at2"/>
<feature type="transmembrane region" description="Helical" evidence="1">
    <location>
        <begin position="28"/>
        <end position="47"/>
    </location>
</feature>
<keyword evidence="1" id="KW-0812">Transmembrane</keyword>
<proteinExistence type="predicted"/>
<evidence type="ECO:0000313" key="2">
    <source>
        <dbReference type="EMBL" id="QAA31381.1"/>
    </source>
</evidence>
<dbReference type="Proteomes" id="UP000286268">
    <property type="component" value="Chromosome"/>
</dbReference>